<dbReference type="AlphaFoldDB" id="A0A2G5DRW3"/>
<sequence length="138" mass="15878">MCDLFEEKRKPWRLCKITICGCQILSFLLRAEEAPILQTERDVIKPSARMTWILVDSHFALLLTFPVQIGFISWFFFVRVCGGMCVPFFSLTLGTTSHIYAGTISLWNYNHNGSALLLISSPVRRVFSFWNYSNGPYL</sequence>
<keyword evidence="3" id="KW-1185">Reference proteome</keyword>
<dbReference type="InParanoid" id="A0A2G5DRW3"/>
<protein>
    <submittedName>
        <fullName evidence="2">Uncharacterized protein</fullName>
    </submittedName>
</protein>
<gene>
    <name evidence="2" type="ORF">AQUCO_01500045v1</name>
</gene>
<evidence type="ECO:0000256" key="1">
    <source>
        <dbReference type="SAM" id="Phobius"/>
    </source>
</evidence>
<organism evidence="2 3">
    <name type="scientific">Aquilegia coerulea</name>
    <name type="common">Rocky mountain columbine</name>
    <dbReference type="NCBI Taxonomy" id="218851"/>
    <lineage>
        <taxon>Eukaryota</taxon>
        <taxon>Viridiplantae</taxon>
        <taxon>Streptophyta</taxon>
        <taxon>Embryophyta</taxon>
        <taxon>Tracheophyta</taxon>
        <taxon>Spermatophyta</taxon>
        <taxon>Magnoliopsida</taxon>
        <taxon>Ranunculales</taxon>
        <taxon>Ranunculaceae</taxon>
        <taxon>Thalictroideae</taxon>
        <taxon>Aquilegia</taxon>
    </lineage>
</organism>
<dbReference type="Proteomes" id="UP000230069">
    <property type="component" value="Unassembled WGS sequence"/>
</dbReference>
<name>A0A2G5DRW3_AQUCA</name>
<proteinExistence type="predicted"/>
<keyword evidence="1" id="KW-0812">Transmembrane</keyword>
<evidence type="ECO:0000313" key="3">
    <source>
        <dbReference type="Proteomes" id="UP000230069"/>
    </source>
</evidence>
<accession>A0A2G5DRW3</accession>
<keyword evidence="1" id="KW-1133">Transmembrane helix</keyword>
<evidence type="ECO:0000313" key="2">
    <source>
        <dbReference type="EMBL" id="PIA46253.1"/>
    </source>
</evidence>
<dbReference type="EMBL" id="KZ305032">
    <property type="protein sequence ID" value="PIA46253.1"/>
    <property type="molecule type" value="Genomic_DNA"/>
</dbReference>
<keyword evidence="1" id="KW-0472">Membrane</keyword>
<reference evidence="2 3" key="1">
    <citation type="submission" date="2017-09" db="EMBL/GenBank/DDBJ databases">
        <title>WGS assembly of Aquilegia coerulea Goldsmith.</title>
        <authorList>
            <person name="Hodges S."/>
            <person name="Kramer E."/>
            <person name="Nordborg M."/>
            <person name="Tomkins J."/>
            <person name="Borevitz J."/>
            <person name="Derieg N."/>
            <person name="Yan J."/>
            <person name="Mihaltcheva S."/>
            <person name="Hayes R.D."/>
            <person name="Rokhsar D."/>
        </authorList>
    </citation>
    <scope>NUCLEOTIDE SEQUENCE [LARGE SCALE GENOMIC DNA]</scope>
    <source>
        <strain evidence="3">cv. Goldsmith</strain>
    </source>
</reference>
<feature type="transmembrane region" description="Helical" evidence="1">
    <location>
        <begin position="59"/>
        <end position="77"/>
    </location>
</feature>